<evidence type="ECO:0000256" key="1">
    <source>
        <dbReference type="SAM" id="MobiDB-lite"/>
    </source>
</evidence>
<reference evidence="5" key="1">
    <citation type="journal article" date="2019" name="Int. J. Syst. Evol. Microbiol.">
        <title>The Global Catalogue of Microorganisms (GCM) 10K type strain sequencing project: providing services to taxonomists for standard genome sequencing and annotation.</title>
        <authorList>
            <consortium name="The Broad Institute Genomics Platform"/>
            <consortium name="The Broad Institute Genome Sequencing Center for Infectious Disease"/>
            <person name="Wu L."/>
            <person name="Ma J."/>
        </authorList>
    </citation>
    <scope>NUCLEOTIDE SEQUENCE [LARGE SCALE GENOMIC DNA]</scope>
    <source>
        <strain evidence="5">JCM 17975</strain>
    </source>
</reference>
<dbReference type="EMBL" id="BAABHM010000011">
    <property type="protein sequence ID" value="GAA4704216.1"/>
    <property type="molecule type" value="Genomic_DNA"/>
</dbReference>
<feature type="compositionally biased region" description="Basic and acidic residues" evidence="1">
    <location>
        <begin position="191"/>
        <end position="201"/>
    </location>
</feature>
<dbReference type="SMART" id="SM00860">
    <property type="entry name" value="SMI1_KNR4"/>
    <property type="match status" value="1"/>
</dbReference>
<feature type="domain" description="Knr4/Smi1-like" evidence="3">
    <location>
        <begin position="227"/>
        <end position="380"/>
    </location>
</feature>
<sequence>MIVLLRDWLERIPGLKGTAIVVGLAVGVVATVGVLDLLAPAPDGASPDGCVQASTSVDRRGETSVSEPSHVPGEDTLYRFETWQPLLELVRSERPELCEWSGSYSPGAYSVPLSLPPDDGTLFLALTEATEPLRAALEEAGKGSITFSVRIDADGRTVVTPAAESPTATVIRDFGVNSAGHVVLVDGAEPEPVRRGPEAFEGRGPAPSSDPEALERTLRERMPDAVGATEQELAALEERLGTPLPPELRALLRVTRAEYGDYGDYGEDDRYERDAEALGGIQQFDLDEIERASEADVRKGLPFDFLARTAVVTRPDSAVQGLVDSSEWIVIGDYGGTGDWVAVDLAPGPAGHVGQLVVLSHESDIGAWLLAESLTDLVRDGGNPWPSGEPGEEPPAVVMVDSGAGRSVRAAATDELEVLSVGSWDETPSDLSPLVGLPRLRTVTAEPGTIADPLVLGRLDHLEYLEIGLEDWRALIAADAVPESLLAAGISGYDLDQAEIDSVYDALIRQWGGDSLRTVTIEGELSP</sequence>
<dbReference type="RefSeq" id="WP_253867867.1">
    <property type="nucleotide sequence ID" value="NZ_BAABHM010000011.1"/>
</dbReference>
<keyword evidence="2" id="KW-0812">Transmembrane</keyword>
<keyword evidence="2" id="KW-1133">Transmembrane helix</keyword>
<dbReference type="SUPFAM" id="SSF160631">
    <property type="entry name" value="SMI1/KNR4-like"/>
    <property type="match status" value="1"/>
</dbReference>
<accession>A0ABP8XCS1</accession>
<dbReference type="Gene3D" id="3.40.1580.10">
    <property type="entry name" value="SMI1/KNR4-like"/>
    <property type="match status" value="1"/>
</dbReference>
<keyword evidence="2" id="KW-0472">Membrane</keyword>
<evidence type="ECO:0000256" key="2">
    <source>
        <dbReference type="SAM" id="Phobius"/>
    </source>
</evidence>
<feature type="region of interest" description="Disordered" evidence="1">
    <location>
        <begin position="45"/>
        <end position="71"/>
    </location>
</feature>
<feature type="transmembrane region" description="Helical" evidence="2">
    <location>
        <begin position="20"/>
        <end position="39"/>
    </location>
</feature>
<gene>
    <name evidence="4" type="ORF">GCM10023198_27260</name>
</gene>
<protein>
    <submittedName>
        <fullName evidence="4">SMI1/KNR4 family protein</fullName>
    </submittedName>
</protein>
<proteinExistence type="predicted"/>
<comment type="caution">
    <text evidence="4">The sequence shown here is derived from an EMBL/GenBank/DDBJ whole genome shotgun (WGS) entry which is preliminary data.</text>
</comment>
<evidence type="ECO:0000313" key="5">
    <source>
        <dbReference type="Proteomes" id="UP001500843"/>
    </source>
</evidence>
<dbReference type="InterPro" id="IPR037883">
    <property type="entry name" value="Knr4/Smi1-like_sf"/>
</dbReference>
<dbReference type="InterPro" id="IPR018958">
    <property type="entry name" value="Knr4/Smi1-like_dom"/>
</dbReference>
<evidence type="ECO:0000313" key="4">
    <source>
        <dbReference type="EMBL" id="GAA4704216.1"/>
    </source>
</evidence>
<feature type="region of interest" description="Disordered" evidence="1">
    <location>
        <begin position="189"/>
        <end position="214"/>
    </location>
</feature>
<evidence type="ECO:0000259" key="3">
    <source>
        <dbReference type="SMART" id="SM00860"/>
    </source>
</evidence>
<organism evidence="4 5">
    <name type="scientific">Promicromonospora umidemergens</name>
    <dbReference type="NCBI Taxonomy" id="629679"/>
    <lineage>
        <taxon>Bacteria</taxon>
        <taxon>Bacillati</taxon>
        <taxon>Actinomycetota</taxon>
        <taxon>Actinomycetes</taxon>
        <taxon>Micrococcales</taxon>
        <taxon>Promicromonosporaceae</taxon>
        <taxon>Promicromonospora</taxon>
    </lineage>
</organism>
<dbReference type="Proteomes" id="UP001500843">
    <property type="component" value="Unassembled WGS sequence"/>
</dbReference>
<dbReference type="Pfam" id="PF09346">
    <property type="entry name" value="SMI1_KNR4"/>
    <property type="match status" value="1"/>
</dbReference>
<name>A0ABP8XCS1_9MICO</name>
<keyword evidence="5" id="KW-1185">Reference proteome</keyword>